<dbReference type="STRING" id="303518.ENSPNYP00000023182"/>
<dbReference type="GeneTree" id="ENSGT00940000157429"/>
<dbReference type="SMART" id="SM00293">
    <property type="entry name" value="PWWP"/>
    <property type="match status" value="1"/>
</dbReference>
<dbReference type="PROSITE" id="PS50812">
    <property type="entry name" value="PWWP"/>
    <property type="match status" value="1"/>
</dbReference>
<evidence type="ECO:0000259" key="1">
    <source>
        <dbReference type="PROSITE" id="PS50812"/>
    </source>
</evidence>
<reference evidence="2" key="1">
    <citation type="submission" date="2023-09" db="UniProtKB">
        <authorList>
            <consortium name="Ensembl"/>
        </authorList>
    </citation>
    <scope>IDENTIFICATION</scope>
</reference>
<proteinExistence type="predicted"/>
<dbReference type="InterPro" id="IPR000313">
    <property type="entry name" value="PWWP_dom"/>
</dbReference>
<dbReference type="SUPFAM" id="SSF63748">
    <property type="entry name" value="Tudor/PWWP/MBT"/>
    <property type="match status" value="1"/>
</dbReference>
<feature type="domain" description="PWWP" evidence="1">
    <location>
        <begin position="62"/>
        <end position="113"/>
    </location>
</feature>
<dbReference type="Gene3D" id="2.30.30.140">
    <property type="match status" value="1"/>
</dbReference>
<dbReference type="Ensembl" id="ENSPNYT00000023749.1">
    <property type="protein sequence ID" value="ENSPNYP00000023182.1"/>
    <property type="gene ID" value="ENSPNYG00000017497.1"/>
</dbReference>
<sequence length="156" mass="17961">MAGHNNHSHDRLKDLTSRMLNGDQDSLPELLTVFLSLVQPENRSELKEEVKEPAPLLSRFSVGDLVWTKVSGYPWWPCMKTNGRSGLLYHVQYFGDAPERGYIFEKNMVSFTGEDQYQELSRSNKQVNAKKSLSVRYVCCLFRNESVLKLTQFAQL</sequence>
<dbReference type="CDD" id="cd20144">
    <property type="entry name" value="PWWP_NSD_rpt1"/>
    <property type="match status" value="1"/>
</dbReference>
<evidence type="ECO:0000313" key="2">
    <source>
        <dbReference type="Ensembl" id="ENSPNYP00000023182.1"/>
    </source>
</evidence>
<dbReference type="AlphaFoldDB" id="A0A3B4GJI0"/>
<organism evidence="2">
    <name type="scientific">Pundamilia nyererei</name>
    <dbReference type="NCBI Taxonomy" id="303518"/>
    <lineage>
        <taxon>Eukaryota</taxon>
        <taxon>Metazoa</taxon>
        <taxon>Chordata</taxon>
        <taxon>Craniata</taxon>
        <taxon>Vertebrata</taxon>
        <taxon>Euteleostomi</taxon>
        <taxon>Actinopterygii</taxon>
        <taxon>Neopterygii</taxon>
        <taxon>Teleostei</taxon>
        <taxon>Neoteleostei</taxon>
        <taxon>Acanthomorphata</taxon>
        <taxon>Ovalentaria</taxon>
        <taxon>Cichlomorphae</taxon>
        <taxon>Cichliformes</taxon>
        <taxon>Cichlidae</taxon>
        <taxon>African cichlids</taxon>
        <taxon>Pseudocrenilabrinae</taxon>
        <taxon>Haplochromini</taxon>
        <taxon>Pundamilia</taxon>
    </lineage>
</organism>
<name>A0A3B4GJI0_9CICH</name>
<protein>
    <recommendedName>
        <fullName evidence="1">PWWP domain-containing protein</fullName>
    </recommendedName>
</protein>
<dbReference type="Pfam" id="PF00855">
    <property type="entry name" value="PWWP"/>
    <property type="match status" value="1"/>
</dbReference>
<accession>A0A3B4GJI0</accession>